<dbReference type="KEGG" id="cps:CPS_0337"/>
<dbReference type="EMBL" id="CP000083">
    <property type="protein sequence ID" value="AAZ25539.1"/>
    <property type="molecule type" value="Genomic_DNA"/>
</dbReference>
<proteinExistence type="predicted"/>
<reference evidence="1" key="1">
    <citation type="journal article" date="2005" name="Proc. Natl. Acad. Sci. U.S.A.">
        <title>The psychrophilic lifestyle as revealed by the genome sequence of Colwellia psychrerythraea 34H through genomic and proteomic analyses.</title>
        <authorList>
            <person name="Methe B.A."/>
            <person name="Nelson K.E."/>
            <person name="Deming J.W."/>
            <person name="Momen B."/>
            <person name="Melamud E."/>
            <person name="Zhang X."/>
            <person name="Moult J."/>
            <person name="Madupu R."/>
            <person name="Nelson W.C."/>
            <person name="Dodson R.J."/>
            <person name="Brinkac L.M."/>
            <person name="Daugherty S.C."/>
            <person name="Durkin A.S."/>
            <person name="DeBoy R.T."/>
            <person name="Kolonay J.F."/>
            <person name="Sullivan S.A."/>
            <person name="Zhou L."/>
            <person name="Davidsen T.M."/>
            <person name="Wu M."/>
            <person name="Huston A.L."/>
            <person name="Lewis M."/>
            <person name="Weaver B."/>
            <person name="Weidman J.F."/>
            <person name="Khouri H."/>
            <person name="Utterback T.R."/>
            <person name="Feldblyum T.V."/>
            <person name="Fraser C.M."/>
        </authorList>
    </citation>
    <scope>NUCLEOTIDE SEQUENCE [LARGE SCALE GENOMIC DNA]</scope>
    <source>
        <strain evidence="1">34H</strain>
    </source>
</reference>
<sequence>MILLHFSTIAQPALFNVIELKLFLLIHIPLALTNKLLEWINLVT</sequence>
<dbReference type="STRING" id="167879.CPS_0337"/>
<dbReference type="Proteomes" id="UP000000547">
    <property type="component" value="Chromosome"/>
</dbReference>
<name>Q48A11_COLP3</name>
<organism evidence="1 2">
    <name type="scientific">Colwellia psychrerythraea (strain 34H / ATCC BAA-681)</name>
    <name type="common">Vibrio psychroerythus</name>
    <dbReference type="NCBI Taxonomy" id="167879"/>
    <lineage>
        <taxon>Bacteria</taxon>
        <taxon>Pseudomonadati</taxon>
        <taxon>Pseudomonadota</taxon>
        <taxon>Gammaproteobacteria</taxon>
        <taxon>Alteromonadales</taxon>
        <taxon>Colwelliaceae</taxon>
        <taxon>Colwellia</taxon>
    </lineage>
</organism>
<evidence type="ECO:0000313" key="1">
    <source>
        <dbReference type="EMBL" id="AAZ25539.1"/>
    </source>
</evidence>
<protein>
    <submittedName>
        <fullName evidence="1">Uncharacterized protein</fullName>
    </submittedName>
</protein>
<dbReference type="HOGENOM" id="CLU_3214865_0_0_6"/>
<gene>
    <name evidence="1" type="ordered locus">CPS_0337</name>
</gene>
<accession>Q48A11</accession>
<evidence type="ECO:0000313" key="2">
    <source>
        <dbReference type="Proteomes" id="UP000000547"/>
    </source>
</evidence>
<dbReference type="AlphaFoldDB" id="Q48A11"/>